<reference evidence="6 7" key="1">
    <citation type="submission" date="2016-09" db="EMBL/GenBank/DDBJ databases">
        <title>Serratia marcescens MSU-97 and epiphytic antimycotic-producing bacteria.</title>
        <authorList>
            <person name="Matilla M.A."/>
        </authorList>
    </citation>
    <scope>NUCLEOTIDE SEQUENCE [LARGE SCALE GENOMIC DNA]</scope>
    <source>
        <strain evidence="6 7">MSU-97</strain>
    </source>
</reference>
<dbReference type="Gene3D" id="1.10.10.10">
    <property type="entry name" value="Winged helix-like DNA-binding domain superfamily/Winged helix DNA-binding domain"/>
    <property type="match status" value="1"/>
</dbReference>
<keyword evidence="2" id="KW-0238">DNA-binding</keyword>
<dbReference type="SMART" id="SM00421">
    <property type="entry name" value="HTH_LUXR"/>
    <property type="match status" value="1"/>
</dbReference>
<evidence type="ECO:0000313" key="6">
    <source>
        <dbReference type="EMBL" id="OKB66075.1"/>
    </source>
</evidence>
<evidence type="ECO:0000256" key="2">
    <source>
        <dbReference type="ARBA" id="ARBA00023125"/>
    </source>
</evidence>
<dbReference type="PROSITE" id="PS50043">
    <property type="entry name" value="HTH_LUXR_2"/>
    <property type="match status" value="1"/>
</dbReference>
<dbReference type="GO" id="GO:0006355">
    <property type="term" value="P:regulation of DNA-templated transcription"/>
    <property type="evidence" value="ECO:0007669"/>
    <property type="project" value="InterPro"/>
</dbReference>
<dbReference type="OrthoDB" id="9774661at2"/>
<organism evidence="6 7">
    <name type="scientific">Serratia marcescens</name>
    <dbReference type="NCBI Taxonomy" id="615"/>
    <lineage>
        <taxon>Bacteria</taxon>
        <taxon>Pseudomonadati</taxon>
        <taxon>Pseudomonadota</taxon>
        <taxon>Gammaproteobacteria</taxon>
        <taxon>Enterobacterales</taxon>
        <taxon>Yersiniaceae</taxon>
        <taxon>Serratia</taxon>
    </lineage>
</organism>
<evidence type="ECO:0000256" key="3">
    <source>
        <dbReference type="ARBA" id="ARBA00023159"/>
    </source>
</evidence>
<protein>
    <submittedName>
        <fullName evidence="6">LuxR family transcriptional regulator</fullName>
    </submittedName>
</protein>
<evidence type="ECO:0000256" key="1">
    <source>
        <dbReference type="ARBA" id="ARBA00023015"/>
    </source>
</evidence>
<dbReference type="PANTHER" id="PTHR44688">
    <property type="entry name" value="DNA-BINDING TRANSCRIPTIONAL ACTIVATOR DEVR_DOSR"/>
    <property type="match status" value="1"/>
</dbReference>
<accession>A0A1Q4NYZ0</accession>
<dbReference type="RefSeq" id="WP_073532620.1">
    <property type="nucleotide sequence ID" value="NZ_MJAO01000013.1"/>
</dbReference>
<name>A0A1Q4NYZ0_SERMA</name>
<dbReference type="Pfam" id="PF03472">
    <property type="entry name" value="Autoind_bind"/>
    <property type="match status" value="1"/>
</dbReference>
<dbReference type="PROSITE" id="PS00622">
    <property type="entry name" value="HTH_LUXR_1"/>
    <property type="match status" value="1"/>
</dbReference>
<dbReference type="GO" id="GO:0003677">
    <property type="term" value="F:DNA binding"/>
    <property type="evidence" value="ECO:0007669"/>
    <property type="project" value="UniProtKB-KW"/>
</dbReference>
<dbReference type="InterPro" id="IPR005143">
    <property type="entry name" value="TF_LuxR_autoind-bd_dom"/>
</dbReference>
<feature type="domain" description="HTH luxR-type" evidence="5">
    <location>
        <begin position="172"/>
        <end position="237"/>
    </location>
</feature>
<dbReference type="PRINTS" id="PR00038">
    <property type="entry name" value="HTHLUXR"/>
</dbReference>
<dbReference type="SUPFAM" id="SSF46894">
    <property type="entry name" value="C-terminal effector domain of the bipartite response regulators"/>
    <property type="match status" value="1"/>
</dbReference>
<dbReference type="EMBL" id="MJAO01000013">
    <property type="protein sequence ID" value="OKB66075.1"/>
    <property type="molecule type" value="Genomic_DNA"/>
</dbReference>
<dbReference type="Pfam" id="PF00196">
    <property type="entry name" value="GerE"/>
    <property type="match status" value="1"/>
</dbReference>
<evidence type="ECO:0000259" key="5">
    <source>
        <dbReference type="PROSITE" id="PS50043"/>
    </source>
</evidence>
<dbReference type="InterPro" id="IPR016032">
    <property type="entry name" value="Sig_transdc_resp-reg_C-effctor"/>
</dbReference>
<dbReference type="InterPro" id="IPR036693">
    <property type="entry name" value="TF_LuxR_autoind-bd_dom_sf"/>
</dbReference>
<keyword evidence="4" id="KW-0804">Transcription</keyword>
<dbReference type="InterPro" id="IPR000792">
    <property type="entry name" value="Tscrpt_reg_LuxR_C"/>
</dbReference>
<keyword evidence="1" id="KW-0805">Transcription regulation</keyword>
<proteinExistence type="predicted"/>
<dbReference type="Gene3D" id="3.30.450.80">
    <property type="entry name" value="Transcription factor LuxR-like, autoinducer-binding domain"/>
    <property type="match status" value="1"/>
</dbReference>
<gene>
    <name evidence="6" type="ORF">BHU62_14150</name>
</gene>
<dbReference type="InterPro" id="IPR036388">
    <property type="entry name" value="WH-like_DNA-bd_sf"/>
</dbReference>
<sequence>MSNFFFNNETINASIKEELERNLSRYSNIKYAYAIMNKRNPASFSIISNRTEWFEFYIKNNYHFIDPVLITASHRITPFTWDKDLMIGAGLKLPKIFDMAKNYNIINGYTFVLHDHHHNLVVLSIMLDKHCDADIEQQIDNNKAEIQMLLITIHGKLTALYQEMSTPADFEKMNQREFFSKRENEIIYWASLGKSYQEIALILGIKLTTVKYHMGNAVKKLGVTNAKHAIRLGVELQLIRPILADAEG</sequence>
<comment type="caution">
    <text evidence="6">The sequence shown here is derived from an EMBL/GenBank/DDBJ whole genome shotgun (WGS) entry which is preliminary data.</text>
</comment>
<dbReference type="AlphaFoldDB" id="A0A1Q4NYZ0"/>
<evidence type="ECO:0000313" key="7">
    <source>
        <dbReference type="Proteomes" id="UP000185770"/>
    </source>
</evidence>
<dbReference type="SUPFAM" id="SSF75516">
    <property type="entry name" value="Pheromone-binding domain of LuxR-like quorum-sensing transcription factors"/>
    <property type="match status" value="1"/>
</dbReference>
<dbReference type="Proteomes" id="UP000185770">
    <property type="component" value="Unassembled WGS sequence"/>
</dbReference>
<dbReference type="PANTHER" id="PTHR44688:SF16">
    <property type="entry name" value="DNA-BINDING TRANSCRIPTIONAL ACTIVATOR DEVR_DOSR"/>
    <property type="match status" value="1"/>
</dbReference>
<evidence type="ECO:0000256" key="4">
    <source>
        <dbReference type="ARBA" id="ARBA00023163"/>
    </source>
</evidence>
<keyword evidence="3" id="KW-0010">Activator</keyword>
<dbReference type="CDD" id="cd06170">
    <property type="entry name" value="LuxR_C_like"/>
    <property type="match status" value="1"/>
</dbReference>